<sequence>MSEILQDIQRKLIFPLDFPSQKFTETVQQVTLLVGAILACNVGCATQSLKHLLIIYGISCLIAAIAVLPAYPAYTKKKLQWVQPEVASVSSN</sequence>
<feature type="transmembrane region" description="Helical" evidence="9">
    <location>
        <begin position="26"/>
        <end position="46"/>
    </location>
</feature>
<evidence type="ECO:0000256" key="5">
    <source>
        <dbReference type="ARBA" id="ARBA00022824"/>
    </source>
</evidence>
<evidence type="ECO:0000256" key="3">
    <source>
        <dbReference type="ARBA" id="ARBA00017059"/>
    </source>
</evidence>
<dbReference type="GO" id="GO:0045047">
    <property type="term" value="P:protein targeting to ER"/>
    <property type="evidence" value="ECO:0007669"/>
    <property type="project" value="TreeGrafter"/>
</dbReference>
<protein>
    <recommendedName>
        <fullName evidence="3">Signal peptidase complex subunit 1</fullName>
    </recommendedName>
</protein>
<evidence type="ECO:0000256" key="4">
    <source>
        <dbReference type="ARBA" id="ARBA00022692"/>
    </source>
</evidence>
<dbReference type="PANTHER" id="PTHR13202:SF0">
    <property type="entry name" value="SIGNAL PEPTIDASE COMPLEX SUBUNIT 1"/>
    <property type="match status" value="1"/>
</dbReference>
<dbReference type="GO" id="GO:0006465">
    <property type="term" value="P:signal peptide processing"/>
    <property type="evidence" value="ECO:0007669"/>
    <property type="project" value="InterPro"/>
</dbReference>
<evidence type="ECO:0000256" key="7">
    <source>
        <dbReference type="ARBA" id="ARBA00023136"/>
    </source>
</evidence>
<dbReference type="OrthoDB" id="263893at2759"/>
<proteinExistence type="inferred from homology"/>
<organism evidence="10 11">
    <name type="scientific">Zygosaccharomyces bailii (strain CLIB 213 / ATCC 58445 / CBS 680 / BCRC 21525 / NBRC 1098 / NCYC 1416 / NRRL Y-2227)</name>
    <dbReference type="NCBI Taxonomy" id="1333698"/>
    <lineage>
        <taxon>Eukaryota</taxon>
        <taxon>Fungi</taxon>
        <taxon>Dikarya</taxon>
        <taxon>Ascomycota</taxon>
        <taxon>Saccharomycotina</taxon>
        <taxon>Saccharomycetes</taxon>
        <taxon>Saccharomycetales</taxon>
        <taxon>Saccharomycetaceae</taxon>
        <taxon>Zygosaccharomyces</taxon>
    </lineage>
</organism>
<keyword evidence="11" id="KW-1185">Reference proteome</keyword>
<keyword evidence="7 9" id="KW-0472">Membrane</keyword>
<dbReference type="Pfam" id="PF06645">
    <property type="entry name" value="SPC12"/>
    <property type="match status" value="1"/>
</dbReference>
<evidence type="ECO:0000313" key="10">
    <source>
        <dbReference type="EMBL" id="CDF87459.1"/>
    </source>
</evidence>
<evidence type="ECO:0000256" key="1">
    <source>
        <dbReference type="ARBA" id="ARBA00004477"/>
    </source>
</evidence>
<dbReference type="EMBL" id="HG316454">
    <property type="protein sequence ID" value="CDF87459.1"/>
    <property type="molecule type" value="Genomic_DNA"/>
</dbReference>
<dbReference type="PANTHER" id="PTHR13202">
    <property type="entry name" value="MICROSOMAL SIGNAL PEPTIDASE 12 KDA SUBUNIT"/>
    <property type="match status" value="1"/>
</dbReference>
<gene>
    <name evidence="10" type="ORF">BN860_06854g</name>
</gene>
<name>A0A8J2T3L6_ZYGB2</name>
<comment type="subcellular location">
    <subcellularLocation>
        <location evidence="1">Endoplasmic reticulum membrane</location>
        <topology evidence="1">Multi-pass membrane protein</topology>
    </subcellularLocation>
</comment>
<evidence type="ECO:0000256" key="9">
    <source>
        <dbReference type="SAM" id="Phobius"/>
    </source>
</evidence>
<keyword evidence="6 9" id="KW-1133">Transmembrane helix</keyword>
<evidence type="ECO:0000256" key="2">
    <source>
        <dbReference type="ARBA" id="ARBA00005245"/>
    </source>
</evidence>
<keyword evidence="4 9" id="KW-0812">Transmembrane</keyword>
<evidence type="ECO:0000256" key="8">
    <source>
        <dbReference type="ARBA" id="ARBA00045204"/>
    </source>
</evidence>
<keyword evidence="5" id="KW-0256">Endoplasmic reticulum</keyword>
<evidence type="ECO:0000256" key="6">
    <source>
        <dbReference type="ARBA" id="ARBA00022989"/>
    </source>
</evidence>
<dbReference type="GO" id="GO:0005787">
    <property type="term" value="C:signal peptidase complex"/>
    <property type="evidence" value="ECO:0007669"/>
    <property type="project" value="InterPro"/>
</dbReference>
<dbReference type="InterPro" id="IPR009542">
    <property type="entry name" value="Spc1/SPCS1"/>
</dbReference>
<feature type="transmembrane region" description="Helical" evidence="9">
    <location>
        <begin position="53"/>
        <end position="74"/>
    </location>
</feature>
<comment type="function">
    <text evidence="8">Component of the signal peptidase complex (SPC) which catalyzes the cleavage of N-terminal signal sequences from nascent proteins as they are translocated into the lumen of the endoplasmic reticulum. Dispensable for SPC enzymatic activity.</text>
</comment>
<dbReference type="Proteomes" id="UP000019375">
    <property type="component" value="Unassembled WGS sequence"/>
</dbReference>
<evidence type="ECO:0000313" key="11">
    <source>
        <dbReference type="Proteomes" id="UP000019375"/>
    </source>
</evidence>
<accession>A0A8J2T3L6</accession>
<reference evidence="11" key="1">
    <citation type="journal article" date="2013" name="Genome Announc.">
        <title>Genome sequence of the food spoilage yeast Zygosaccharomyces bailii CLIB 213(T).</title>
        <authorList>
            <person name="Galeote V."/>
            <person name="Bigey F."/>
            <person name="Devillers H."/>
            <person name="Neuveglise C."/>
            <person name="Dequin S."/>
        </authorList>
    </citation>
    <scope>NUCLEOTIDE SEQUENCE [LARGE SCALE GENOMIC DNA]</scope>
    <source>
        <strain evidence="11">CLIB 213 / ATCC 58445 / CBS 680 / CCRC 21525 / NBRC 1098 / NCYC 1416 / NRRL Y-2227</strain>
    </source>
</reference>
<dbReference type="AlphaFoldDB" id="A0A8J2T3L6"/>
<comment type="similarity">
    <text evidence="2">Belongs to the SPCS1 family.</text>
</comment>